<organism evidence="2 3">
    <name type="scientific">Mycena pura</name>
    <dbReference type="NCBI Taxonomy" id="153505"/>
    <lineage>
        <taxon>Eukaryota</taxon>
        <taxon>Fungi</taxon>
        <taxon>Dikarya</taxon>
        <taxon>Basidiomycota</taxon>
        <taxon>Agaricomycotina</taxon>
        <taxon>Agaricomycetes</taxon>
        <taxon>Agaricomycetidae</taxon>
        <taxon>Agaricales</taxon>
        <taxon>Marasmiineae</taxon>
        <taxon>Mycenaceae</taxon>
        <taxon>Mycena</taxon>
    </lineage>
</organism>
<dbReference type="Pfam" id="PF12770">
    <property type="entry name" value="CHAT"/>
    <property type="match status" value="1"/>
</dbReference>
<protein>
    <recommendedName>
        <fullName evidence="1">CHAT domain-containing protein</fullName>
    </recommendedName>
</protein>
<dbReference type="AlphaFoldDB" id="A0AAD7E527"/>
<keyword evidence="3" id="KW-1185">Reference proteome</keyword>
<gene>
    <name evidence="2" type="ORF">GGX14DRAFT_346526</name>
</gene>
<proteinExistence type="predicted"/>
<reference evidence="2" key="1">
    <citation type="submission" date="2023-03" db="EMBL/GenBank/DDBJ databases">
        <title>Massive genome expansion in bonnet fungi (Mycena s.s.) driven by repeated elements and novel gene families across ecological guilds.</title>
        <authorList>
            <consortium name="Lawrence Berkeley National Laboratory"/>
            <person name="Harder C.B."/>
            <person name="Miyauchi S."/>
            <person name="Viragh M."/>
            <person name="Kuo A."/>
            <person name="Thoen E."/>
            <person name="Andreopoulos B."/>
            <person name="Lu D."/>
            <person name="Skrede I."/>
            <person name="Drula E."/>
            <person name="Henrissat B."/>
            <person name="Morin E."/>
            <person name="Kohler A."/>
            <person name="Barry K."/>
            <person name="LaButti K."/>
            <person name="Morin E."/>
            <person name="Salamov A."/>
            <person name="Lipzen A."/>
            <person name="Mereny Z."/>
            <person name="Hegedus B."/>
            <person name="Baldrian P."/>
            <person name="Stursova M."/>
            <person name="Weitz H."/>
            <person name="Taylor A."/>
            <person name="Grigoriev I.V."/>
            <person name="Nagy L.G."/>
            <person name="Martin F."/>
            <person name="Kauserud H."/>
        </authorList>
    </citation>
    <scope>NUCLEOTIDE SEQUENCE</scope>
    <source>
        <strain evidence="2">9144</strain>
    </source>
</reference>
<dbReference type="InterPro" id="IPR024983">
    <property type="entry name" value="CHAT_dom"/>
</dbReference>
<accession>A0AAD7E527</accession>
<comment type="caution">
    <text evidence="2">The sequence shown here is derived from an EMBL/GenBank/DDBJ whole genome shotgun (WGS) entry which is preliminary data.</text>
</comment>
<dbReference type="EMBL" id="JARJCW010000002">
    <property type="protein sequence ID" value="KAJ7229110.1"/>
    <property type="molecule type" value="Genomic_DNA"/>
</dbReference>
<evidence type="ECO:0000313" key="3">
    <source>
        <dbReference type="Proteomes" id="UP001219525"/>
    </source>
</evidence>
<evidence type="ECO:0000313" key="2">
    <source>
        <dbReference type="EMBL" id="KAJ7229110.1"/>
    </source>
</evidence>
<feature type="domain" description="CHAT" evidence="1">
    <location>
        <begin position="16"/>
        <end position="53"/>
    </location>
</feature>
<sequence length="54" mass="5661">MDKSGISIDVNPRLTGRNPTLELAFLSACQTAMGDQSLPDEALHLAASLLFAGC</sequence>
<evidence type="ECO:0000259" key="1">
    <source>
        <dbReference type="Pfam" id="PF12770"/>
    </source>
</evidence>
<dbReference type="Proteomes" id="UP001219525">
    <property type="component" value="Unassembled WGS sequence"/>
</dbReference>
<name>A0AAD7E527_9AGAR</name>